<evidence type="ECO:0000313" key="2">
    <source>
        <dbReference type="Proteomes" id="UP000184383"/>
    </source>
</evidence>
<reference evidence="2" key="1">
    <citation type="journal article" date="2017" name="Genome Biol.">
        <title>Comparative genomics reveals high biological diversity and specific adaptations in the industrially and medically important fungal genus Aspergillus.</title>
        <authorList>
            <person name="de Vries R.P."/>
            <person name="Riley R."/>
            <person name="Wiebenga A."/>
            <person name="Aguilar-Osorio G."/>
            <person name="Amillis S."/>
            <person name="Uchima C.A."/>
            <person name="Anderluh G."/>
            <person name="Asadollahi M."/>
            <person name="Askin M."/>
            <person name="Barry K."/>
            <person name="Battaglia E."/>
            <person name="Bayram O."/>
            <person name="Benocci T."/>
            <person name="Braus-Stromeyer S.A."/>
            <person name="Caldana C."/>
            <person name="Canovas D."/>
            <person name="Cerqueira G.C."/>
            <person name="Chen F."/>
            <person name="Chen W."/>
            <person name="Choi C."/>
            <person name="Clum A."/>
            <person name="Dos Santos R.A."/>
            <person name="Damasio A.R."/>
            <person name="Diallinas G."/>
            <person name="Emri T."/>
            <person name="Fekete E."/>
            <person name="Flipphi M."/>
            <person name="Freyberg S."/>
            <person name="Gallo A."/>
            <person name="Gournas C."/>
            <person name="Habgood R."/>
            <person name="Hainaut M."/>
            <person name="Harispe M.L."/>
            <person name="Henrissat B."/>
            <person name="Hilden K.S."/>
            <person name="Hope R."/>
            <person name="Hossain A."/>
            <person name="Karabika E."/>
            <person name="Karaffa L."/>
            <person name="Karanyi Z."/>
            <person name="Krasevec N."/>
            <person name="Kuo A."/>
            <person name="Kusch H."/>
            <person name="LaButti K."/>
            <person name="Lagendijk E.L."/>
            <person name="Lapidus A."/>
            <person name="Levasseur A."/>
            <person name="Lindquist E."/>
            <person name="Lipzen A."/>
            <person name="Logrieco A.F."/>
            <person name="MacCabe A."/>
            <person name="Maekelae M.R."/>
            <person name="Malavazi I."/>
            <person name="Melin P."/>
            <person name="Meyer V."/>
            <person name="Mielnichuk N."/>
            <person name="Miskei M."/>
            <person name="Molnar A.P."/>
            <person name="Mule G."/>
            <person name="Ngan C.Y."/>
            <person name="Orejas M."/>
            <person name="Orosz E."/>
            <person name="Ouedraogo J.P."/>
            <person name="Overkamp K.M."/>
            <person name="Park H.-S."/>
            <person name="Perrone G."/>
            <person name="Piumi F."/>
            <person name="Punt P.J."/>
            <person name="Ram A.F."/>
            <person name="Ramon A."/>
            <person name="Rauscher S."/>
            <person name="Record E."/>
            <person name="Riano-Pachon D.M."/>
            <person name="Robert V."/>
            <person name="Roehrig J."/>
            <person name="Ruller R."/>
            <person name="Salamov A."/>
            <person name="Salih N.S."/>
            <person name="Samson R.A."/>
            <person name="Sandor E."/>
            <person name="Sanguinetti M."/>
            <person name="Schuetze T."/>
            <person name="Sepcic K."/>
            <person name="Shelest E."/>
            <person name="Sherlock G."/>
            <person name="Sophianopoulou V."/>
            <person name="Squina F.M."/>
            <person name="Sun H."/>
            <person name="Susca A."/>
            <person name="Todd R.B."/>
            <person name="Tsang A."/>
            <person name="Unkles S.E."/>
            <person name="van de Wiele N."/>
            <person name="van Rossen-Uffink D."/>
            <person name="Oliveira J.V."/>
            <person name="Vesth T.C."/>
            <person name="Visser J."/>
            <person name="Yu J.-H."/>
            <person name="Zhou M."/>
            <person name="Andersen M.R."/>
            <person name="Archer D.B."/>
            <person name="Baker S.E."/>
            <person name="Benoit I."/>
            <person name="Brakhage A.A."/>
            <person name="Braus G.H."/>
            <person name="Fischer R."/>
            <person name="Frisvad J.C."/>
            <person name="Goldman G.H."/>
            <person name="Houbraken J."/>
            <person name="Oakley B."/>
            <person name="Pocsi I."/>
            <person name="Scazzocchio C."/>
            <person name="Seiboth B."/>
            <person name="vanKuyk P.A."/>
            <person name="Wortman J."/>
            <person name="Dyer P.S."/>
            <person name="Grigoriev I.V."/>
        </authorList>
    </citation>
    <scope>NUCLEOTIDE SEQUENCE [LARGE SCALE GENOMIC DNA]</scope>
    <source>
        <strain evidence="2">DTO 134E9</strain>
    </source>
</reference>
<dbReference type="Proteomes" id="UP000184383">
    <property type="component" value="Unassembled WGS sequence"/>
</dbReference>
<keyword evidence="2" id="KW-1185">Reference proteome</keyword>
<gene>
    <name evidence="1" type="ORF">ASPWEDRAFT_391402</name>
</gene>
<dbReference type="RefSeq" id="XP_040693439.1">
    <property type="nucleotide sequence ID" value="XM_040835038.1"/>
</dbReference>
<evidence type="ECO:0000313" key="1">
    <source>
        <dbReference type="EMBL" id="OJJ39763.1"/>
    </source>
</evidence>
<sequence length="184" mass="20017">MQPFSGLFFFPLPSSHNNIPQLLKIERIFLPNHSPALLCRRLTPLATLHLVDLSATNSRYPRLSVFSLASLDLAAPTLPLPFPPSFLSLFFCSSSASSHLHSQGRFDGLHHLQLRSSARCISTSIPSLILSPSTPVPCLPSLFPSLNHSSSMETDSSVASWTAGIQTLCPVSAFTPFYLPISTD</sequence>
<dbReference type="EMBL" id="KV878210">
    <property type="protein sequence ID" value="OJJ39763.1"/>
    <property type="molecule type" value="Genomic_DNA"/>
</dbReference>
<protein>
    <submittedName>
        <fullName evidence="1">Uncharacterized protein</fullName>
    </submittedName>
</protein>
<dbReference type="AlphaFoldDB" id="A0A1L9RXZ8"/>
<accession>A0A1L9RXZ8</accession>
<proteinExistence type="predicted"/>
<name>A0A1L9RXZ8_ASPWE</name>
<dbReference type="VEuPathDB" id="FungiDB:ASPWEDRAFT_391402"/>
<dbReference type="GeneID" id="63750886"/>
<organism evidence="1 2">
    <name type="scientific">Aspergillus wentii DTO 134E9</name>
    <dbReference type="NCBI Taxonomy" id="1073089"/>
    <lineage>
        <taxon>Eukaryota</taxon>
        <taxon>Fungi</taxon>
        <taxon>Dikarya</taxon>
        <taxon>Ascomycota</taxon>
        <taxon>Pezizomycotina</taxon>
        <taxon>Eurotiomycetes</taxon>
        <taxon>Eurotiomycetidae</taxon>
        <taxon>Eurotiales</taxon>
        <taxon>Aspergillaceae</taxon>
        <taxon>Aspergillus</taxon>
        <taxon>Aspergillus subgen. Cremei</taxon>
    </lineage>
</organism>